<evidence type="ECO:0000256" key="2">
    <source>
        <dbReference type="ARBA" id="ARBA00012438"/>
    </source>
</evidence>
<dbReference type="FunFam" id="3.30.565.10:FF:000049">
    <property type="entry name" value="Two-component sensor histidine kinase"/>
    <property type="match status" value="1"/>
</dbReference>
<dbReference type="CDD" id="cd00082">
    <property type="entry name" value="HisKA"/>
    <property type="match status" value="1"/>
</dbReference>
<evidence type="ECO:0000313" key="12">
    <source>
        <dbReference type="Proteomes" id="UP000646579"/>
    </source>
</evidence>
<keyword evidence="4" id="KW-0808">Transferase</keyword>
<dbReference type="Proteomes" id="UP000646579">
    <property type="component" value="Unassembled WGS sequence"/>
</dbReference>
<dbReference type="InterPro" id="IPR005467">
    <property type="entry name" value="His_kinase_dom"/>
</dbReference>
<dbReference type="AlphaFoldDB" id="A0A918VQC7"/>
<evidence type="ECO:0000256" key="3">
    <source>
        <dbReference type="ARBA" id="ARBA00022553"/>
    </source>
</evidence>
<dbReference type="SUPFAM" id="SSF47384">
    <property type="entry name" value="Homodimeric domain of signal transducing histidine kinase"/>
    <property type="match status" value="1"/>
</dbReference>
<dbReference type="InterPro" id="IPR001789">
    <property type="entry name" value="Sig_transdc_resp-reg_receiver"/>
</dbReference>
<dbReference type="GO" id="GO:0000155">
    <property type="term" value="F:phosphorelay sensor kinase activity"/>
    <property type="evidence" value="ECO:0007669"/>
    <property type="project" value="InterPro"/>
</dbReference>
<sequence length="602" mass="64748">MLDGPVPLESGPLGDGWRFDYLFALGSTSWVIHELVVLLAGLTLAFSGLGWWPWAWLLLMSIITVGMMLVSRSYLQQNRAPDAGERHAALHTALTAIAGIVWGGGAIMLVTAPAELVTFYTLVLGGTALGAVSSQHAWLRSCFVAIWTAMPLLMLAFLLRGLNLQHISTALMMLLYAVILSIMALRMHNFVTRNVDISRELASKIDALTATTTQLEQAHAEKSRFLAQASHDLRQPIHAIGLFVECLKGLRLGREGREILRSVDLSLESLTRLCRSLLDLAALDVGRVRASVAPVALDHILGEVVRQGSEVAREKNVKLTYVPTGLWVRTDAALLHTMVQNLVSNALKYAPGSRVLVGVRRRGETVAIEVIDTGPGIAVQDHARIFQEFVRLGQHVEHIDGLGLGLSIVSRLSQLLGLTISLNSAPGRGSRFSIAGLKLAPAGQTPMLPGAGYSSRLKDLSVLVIDDDDDVRESTARLLSRWGCTVQVVASASEIDPSLPIDFVLCDYELGGGPSGEEIIGRLRDARGRLLPAAIITGGRIESIGVDGKLPDITVLAKPVRPAQLRSVLLSAISAQTKPRSEATPAAAARVETSRARSKAET</sequence>
<keyword evidence="8" id="KW-0812">Transmembrane</keyword>
<dbReference type="SMART" id="SM00448">
    <property type="entry name" value="REC"/>
    <property type="match status" value="1"/>
</dbReference>
<dbReference type="PANTHER" id="PTHR43047">
    <property type="entry name" value="TWO-COMPONENT HISTIDINE PROTEIN KINASE"/>
    <property type="match status" value="1"/>
</dbReference>
<dbReference type="Gene3D" id="1.10.287.130">
    <property type="match status" value="1"/>
</dbReference>
<reference evidence="11" key="2">
    <citation type="submission" date="2020-09" db="EMBL/GenBank/DDBJ databases">
        <authorList>
            <person name="Sun Q."/>
            <person name="Kim S."/>
        </authorList>
    </citation>
    <scope>NUCLEOTIDE SEQUENCE</scope>
    <source>
        <strain evidence="11">KCTC 32437</strain>
    </source>
</reference>
<reference evidence="11" key="1">
    <citation type="journal article" date="2014" name="Int. J. Syst. Evol. Microbiol.">
        <title>Complete genome sequence of Corynebacterium casei LMG S-19264T (=DSM 44701T), isolated from a smear-ripened cheese.</title>
        <authorList>
            <consortium name="US DOE Joint Genome Institute (JGI-PGF)"/>
            <person name="Walter F."/>
            <person name="Albersmeier A."/>
            <person name="Kalinowski J."/>
            <person name="Ruckert C."/>
        </authorList>
    </citation>
    <scope>NUCLEOTIDE SEQUENCE</scope>
    <source>
        <strain evidence="11">KCTC 32437</strain>
    </source>
</reference>
<evidence type="ECO:0000256" key="1">
    <source>
        <dbReference type="ARBA" id="ARBA00000085"/>
    </source>
</evidence>
<gene>
    <name evidence="11" type="ORF">GCM10007989_09340</name>
</gene>
<dbReference type="Pfam" id="PF02518">
    <property type="entry name" value="HATPase_c"/>
    <property type="match status" value="1"/>
</dbReference>
<dbReference type="InterPro" id="IPR036890">
    <property type="entry name" value="HATPase_C_sf"/>
</dbReference>
<dbReference type="PROSITE" id="PS50109">
    <property type="entry name" value="HIS_KIN"/>
    <property type="match status" value="1"/>
</dbReference>
<dbReference type="PROSITE" id="PS50110">
    <property type="entry name" value="RESPONSE_REGULATORY"/>
    <property type="match status" value="1"/>
</dbReference>
<evidence type="ECO:0000259" key="10">
    <source>
        <dbReference type="PROSITE" id="PS50110"/>
    </source>
</evidence>
<organism evidence="11 12">
    <name type="scientific">Devosia pacifica</name>
    <dbReference type="NCBI Taxonomy" id="1335967"/>
    <lineage>
        <taxon>Bacteria</taxon>
        <taxon>Pseudomonadati</taxon>
        <taxon>Pseudomonadota</taxon>
        <taxon>Alphaproteobacteria</taxon>
        <taxon>Hyphomicrobiales</taxon>
        <taxon>Devosiaceae</taxon>
        <taxon>Devosia</taxon>
    </lineage>
</organism>
<keyword evidence="8" id="KW-1133">Transmembrane helix</keyword>
<keyword evidence="3 6" id="KW-0597">Phosphoprotein</keyword>
<keyword evidence="8" id="KW-0472">Membrane</keyword>
<dbReference type="PANTHER" id="PTHR43047:SF9">
    <property type="entry name" value="HISTIDINE KINASE"/>
    <property type="match status" value="1"/>
</dbReference>
<feature type="domain" description="Histidine kinase" evidence="9">
    <location>
        <begin position="228"/>
        <end position="434"/>
    </location>
</feature>
<feature type="transmembrane region" description="Helical" evidence="8">
    <location>
        <begin position="51"/>
        <end position="70"/>
    </location>
</feature>
<protein>
    <recommendedName>
        <fullName evidence="2">histidine kinase</fullName>
        <ecNumber evidence="2">2.7.13.3</ecNumber>
    </recommendedName>
</protein>
<evidence type="ECO:0000256" key="8">
    <source>
        <dbReference type="SAM" id="Phobius"/>
    </source>
</evidence>
<feature type="transmembrane region" description="Helical" evidence="8">
    <location>
        <begin position="165"/>
        <end position="185"/>
    </location>
</feature>
<dbReference type="InterPro" id="IPR003594">
    <property type="entry name" value="HATPase_dom"/>
</dbReference>
<dbReference type="SUPFAM" id="SSF55874">
    <property type="entry name" value="ATPase domain of HSP90 chaperone/DNA topoisomerase II/histidine kinase"/>
    <property type="match status" value="1"/>
</dbReference>
<dbReference type="InterPro" id="IPR004358">
    <property type="entry name" value="Sig_transdc_His_kin-like_C"/>
</dbReference>
<dbReference type="Pfam" id="PF00512">
    <property type="entry name" value="HisKA"/>
    <property type="match status" value="1"/>
</dbReference>
<evidence type="ECO:0000256" key="6">
    <source>
        <dbReference type="PROSITE-ProRule" id="PRU00169"/>
    </source>
</evidence>
<feature type="transmembrane region" description="Helical" evidence="8">
    <location>
        <begin position="21"/>
        <end position="45"/>
    </location>
</feature>
<feature type="compositionally biased region" description="Basic and acidic residues" evidence="7">
    <location>
        <begin position="592"/>
        <end position="602"/>
    </location>
</feature>
<comment type="catalytic activity">
    <reaction evidence="1">
        <text>ATP + protein L-histidine = ADP + protein N-phospho-L-histidine.</text>
        <dbReference type="EC" id="2.7.13.3"/>
    </reaction>
</comment>
<evidence type="ECO:0000256" key="7">
    <source>
        <dbReference type="SAM" id="MobiDB-lite"/>
    </source>
</evidence>
<proteinExistence type="predicted"/>
<evidence type="ECO:0000256" key="4">
    <source>
        <dbReference type="ARBA" id="ARBA00022679"/>
    </source>
</evidence>
<dbReference type="InterPro" id="IPR003661">
    <property type="entry name" value="HisK_dim/P_dom"/>
</dbReference>
<comment type="caution">
    <text evidence="11">The sequence shown here is derived from an EMBL/GenBank/DDBJ whole genome shotgun (WGS) entry which is preliminary data.</text>
</comment>
<dbReference type="InterPro" id="IPR036097">
    <property type="entry name" value="HisK_dim/P_sf"/>
</dbReference>
<dbReference type="SMART" id="SM00388">
    <property type="entry name" value="HisKA"/>
    <property type="match status" value="1"/>
</dbReference>
<dbReference type="CDD" id="cd00156">
    <property type="entry name" value="REC"/>
    <property type="match status" value="1"/>
</dbReference>
<dbReference type="GO" id="GO:0009927">
    <property type="term" value="F:histidine phosphotransfer kinase activity"/>
    <property type="evidence" value="ECO:0007669"/>
    <property type="project" value="TreeGrafter"/>
</dbReference>
<name>A0A918VQC7_9HYPH</name>
<dbReference type="Gene3D" id="3.40.50.2300">
    <property type="match status" value="1"/>
</dbReference>
<feature type="modified residue" description="4-aspartylphosphate" evidence="6">
    <location>
        <position position="507"/>
    </location>
</feature>
<dbReference type="InterPro" id="IPR011006">
    <property type="entry name" value="CheY-like_superfamily"/>
</dbReference>
<dbReference type="GO" id="GO:0005886">
    <property type="term" value="C:plasma membrane"/>
    <property type="evidence" value="ECO:0007669"/>
    <property type="project" value="TreeGrafter"/>
</dbReference>
<keyword evidence="12" id="KW-1185">Reference proteome</keyword>
<evidence type="ECO:0000259" key="9">
    <source>
        <dbReference type="PROSITE" id="PS50109"/>
    </source>
</evidence>
<feature type="transmembrane region" description="Helical" evidence="8">
    <location>
        <begin position="141"/>
        <end position="159"/>
    </location>
</feature>
<feature type="region of interest" description="Disordered" evidence="7">
    <location>
        <begin position="578"/>
        <end position="602"/>
    </location>
</feature>
<evidence type="ECO:0000256" key="5">
    <source>
        <dbReference type="ARBA" id="ARBA00022777"/>
    </source>
</evidence>
<keyword evidence="5" id="KW-0418">Kinase</keyword>
<dbReference type="SMART" id="SM00387">
    <property type="entry name" value="HATPase_c"/>
    <property type="match status" value="1"/>
</dbReference>
<dbReference type="EC" id="2.7.13.3" evidence="2"/>
<dbReference type="Gene3D" id="3.30.565.10">
    <property type="entry name" value="Histidine kinase-like ATPase, C-terminal domain"/>
    <property type="match status" value="1"/>
</dbReference>
<accession>A0A918VQC7</accession>
<dbReference type="PRINTS" id="PR00344">
    <property type="entry name" value="BCTRLSENSOR"/>
</dbReference>
<feature type="domain" description="Response regulatory" evidence="10">
    <location>
        <begin position="461"/>
        <end position="573"/>
    </location>
</feature>
<evidence type="ECO:0000313" key="11">
    <source>
        <dbReference type="EMBL" id="GHA16435.1"/>
    </source>
</evidence>
<dbReference type="EMBL" id="BMZE01000001">
    <property type="protein sequence ID" value="GHA16435.1"/>
    <property type="molecule type" value="Genomic_DNA"/>
</dbReference>
<dbReference type="SUPFAM" id="SSF52172">
    <property type="entry name" value="CheY-like"/>
    <property type="match status" value="1"/>
</dbReference>
<feature type="transmembrane region" description="Helical" evidence="8">
    <location>
        <begin position="90"/>
        <end position="110"/>
    </location>
</feature>